<feature type="transmembrane region" description="Helical" evidence="1">
    <location>
        <begin position="24"/>
        <end position="42"/>
    </location>
</feature>
<proteinExistence type="predicted"/>
<keyword evidence="3" id="KW-1185">Reference proteome</keyword>
<evidence type="ECO:0000313" key="2">
    <source>
        <dbReference type="EMBL" id="KUG60629.1"/>
    </source>
</evidence>
<gene>
    <name evidence="2" type="ORF">AVL63_09820</name>
</gene>
<keyword evidence="1" id="KW-0812">Transmembrane</keyword>
<protein>
    <recommendedName>
        <fullName evidence="4">DUF4229 domain-containing protein</fullName>
    </recommendedName>
</protein>
<evidence type="ECO:0000256" key="1">
    <source>
        <dbReference type="SAM" id="Phobius"/>
    </source>
</evidence>
<evidence type="ECO:0000313" key="3">
    <source>
        <dbReference type="Proteomes" id="UP000054023"/>
    </source>
</evidence>
<accession>A0A0W8IKY8</accession>
<reference evidence="3" key="1">
    <citation type="submission" date="2015-12" db="EMBL/GenBank/DDBJ databases">
        <authorList>
            <person name="Nair G.R."/>
            <person name="Kaur G."/>
            <person name="Mayilraj S."/>
        </authorList>
    </citation>
    <scope>NUCLEOTIDE SEQUENCE [LARGE SCALE GENOMIC DNA]</scope>
    <source>
        <strain evidence="3">CD08_7</strain>
    </source>
</reference>
<organism evidence="2 3">
    <name type="scientific">Nesterenkonia jeotgali</name>
    <dbReference type="NCBI Taxonomy" id="317018"/>
    <lineage>
        <taxon>Bacteria</taxon>
        <taxon>Bacillati</taxon>
        <taxon>Actinomycetota</taxon>
        <taxon>Actinomycetes</taxon>
        <taxon>Micrococcales</taxon>
        <taxon>Micrococcaceae</taxon>
        <taxon>Nesterenkonia</taxon>
    </lineage>
</organism>
<feature type="transmembrane region" description="Helical" evidence="1">
    <location>
        <begin position="48"/>
        <end position="66"/>
    </location>
</feature>
<dbReference type="InterPro" id="IPR025323">
    <property type="entry name" value="DUF4229"/>
</dbReference>
<dbReference type="EMBL" id="LQBM01000001">
    <property type="protein sequence ID" value="KUG60629.1"/>
    <property type="molecule type" value="Genomic_DNA"/>
</dbReference>
<keyword evidence="1" id="KW-0472">Membrane</keyword>
<sequence>MIRELGFTSVQTYTGGMSVLKYSLLRLGAFFIVFAACLLLDLGQYTVFFALIVGLIVSWALGYLFFNKLRLEAGQELARRFGGGRKLGGSELDDNAAEDALAEDFHLSQEQLRAQQRGAEENGPQSGSTR</sequence>
<comment type="caution">
    <text evidence="2">The sequence shown here is derived from an EMBL/GenBank/DDBJ whole genome shotgun (WGS) entry which is preliminary data.</text>
</comment>
<dbReference type="Proteomes" id="UP000054023">
    <property type="component" value="Unassembled WGS sequence"/>
</dbReference>
<keyword evidence="1" id="KW-1133">Transmembrane helix</keyword>
<name>A0A0W8IKY8_9MICC</name>
<dbReference type="Pfam" id="PF14012">
    <property type="entry name" value="DUF4229"/>
    <property type="match status" value="1"/>
</dbReference>
<dbReference type="AlphaFoldDB" id="A0A0W8IKY8"/>
<evidence type="ECO:0008006" key="4">
    <source>
        <dbReference type="Google" id="ProtNLM"/>
    </source>
</evidence>